<dbReference type="Pfam" id="PF18203">
    <property type="entry name" value="IPTL-CTERM"/>
    <property type="match status" value="1"/>
</dbReference>
<dbReference type="GO" id="GO:0015990">
    <property type="term" value="P:electron transport coupled proton transport"/>
    <property type="evidence" value="ECO:0007669"/>
    <property type="project" value="TreeGrafter"/>
</dbReference>
<proteinExistence type="predicted"/>
<protein>
    <submittedName>
        <fullName evidence="10">NADH-quinone oxidoreductase subunit 12</fullName>
        <ecNumber evidence="10">1.6.5.11</ecNumber>
    </submittedName>
</protein>
<dbReference type="PANTHER" id="PTHR42829">
    <property type="entry name" value="NADH-UBIQUINONE OXIDOREDUCTASE CHAIN 5"/>
    <property type="match status" value="1"/>
</dbReference>
<feature type="transmembrane region" description="Helical" evidence="6">
    <location>
        <begin position="36"/>
        <end position="57"/>
    </location>
</feature>
<evidence type="ECO:0000313" key="11">
    <source>
        <dbReference type="Proteomes" id="UP000266178"/>
    </source>
</evidence>
<dbReference type="PRINTS" id="PR01434">
    <property type="entry name" value="NADHDHGNASE5"/>
</dbReference>
<dbReference type="EC" id="1.6.5.11" evidence="10"/>
<feature type="transmembrane region" description="Helical" evidence="6">
    <location>
        <begin position="77"/>
        <end position="97"/>
    </location>
</feature>
<dbReference type="OrthoDB" id="9807568at2"/>
<comment type="caution">
    <text evidence="10">The sequence shown here is derived from an EMBL/GenBank/DDBJ whole genome shotgun (WGS) entry which is preliminary data.</text>
</comment>
<feature type="transmembrane region" description="Helical" evidence="6">
    <location>
        <begin position="403"/>
        <end position="428"/>
    </location>
</feature>
<feature type="transmembrane region" description="Helical" evidence="6">
    <location>
        <begin position="589"/>
        <end position="610"/>
    </location>
</feature>
<dbReference type="Pfam" id="PF00361">
    <property type="entry name" value="Proton_antipo_M"/>
    <property type="match status" value="1"/>
</dbReference>
<dbReference type="GO" id="GO:0003954">
    <property type="term" value="F:NADH dehydrogenase activity"/>
    <property type="evidence" value="ECO:0007669"/>
    <property type="project" value="TreeGrafter"/>
</dbReference>
<evidence type="ECO:0000259" key="7">
    <source>
        <dbReference type="Pfam" id="PF00361"/>
    </source>
</evidence>
<dbReference type="Gene3D" id="1.20.5.2700">
    <property type="match status" value="1"/>
</dbReference>
<dbReference type="InterPro" id="IPR003945">
    <property type="entry name" value="NU5C-like"/>
</dbReference>
<accession>A0A399F9J9</accession>
<dbReference type="GO" id="GO:0008137">
    <property type="term" value="F:NADH dehydrogenase (ubiquinone) activity"/>
    <property type="evidence" value="ECO:0007669"/>
    <property type="project" value="InterPro"/>
</dbReference>
<gene>
    <name evidence="10" type="ORF">Mgrana_02804</name>
</gene>
<dbReference type="GO" id="GO:0042773">
    <property type="term" value="P:ATP synthesis coupled electron transport"/>
    <property type="evidence" value="ECO:0007669"/>
    <property type="project" value="InterPro"/>
</dbReference>
<evidence type="ECO:0000259" key="9">
    <source>
        <dbReference type="Pfam" id="PF18203"/>
    </source>
</evidence>
<feature type="domain" description="NADH:quinone oxidoreductase/Mrp antiporter transmembrane" evidence="7">
    <location>
        <begin position="128"/>
        <end position="412"/>
    </location>
</feature>
<feature type="transmembrane region" description="Helical" evidence="6">
    <location>
        <begin position="495"/>
        <end position="513"/>
    </location>
</feature>
<keyword evidence="4 6" id="KW-0472">Membrane</keyword>
<keyword evidence="2 5" id="KW-0812">Transmembrane</keyword>
<evidence type="ECO:0000256" key="6">
    <source>
        <dbReference type="SAM" id="Phobius"/>
    </source>
</evidence>
<keyword evidence="10" id="KW-0560">Oxidoreductase</keyword>
<organism evidence="10 11">
    <name type="scientific">Meiothermus granaticius NBRC 107808</name>
    <dbReference type="NCBI Taxonomy" id="1227551"/>
    <lineage>
        <taxon>Bacteria</taxon>
        <taxon>Thermotogati</taxon>
        <taxon>Deinococcota</taxon>
        <taxon>Deinococci</taxon>
        <taxon>Thermales</taxon>
        <taxon>Thermaceae</taxon>
        <taxon>Meiothermus</taxon>
    </lineage>
</organism>
<feature type="transmembrane region" description="Helical" evidence="6">
    <location>
        <begin position="299"/>
        <end position="321"/>
    </location>
</feature>
<reference evidence="10 11" key="1">
    <citation type="submission" date="2018-08" db="EMBL/GenBank/DDBJ databases">
        <title>Meiothermus granaticius genome AF-68 sequencing project.</title>
        <authorList>
            <person name="Da Costa M.S."/>
            <person name="Albuquerque L."/>
            <person name="Raposo P."/>
            <person name="Froufe H.J.C."/>
            <person name="Barroso C.S."/>
            <person name="Egas C."/>
        </authorList>
    </citation>
    <scope>NUCLEOTIDE SEQUENCE [LARGE SCALE GENOMIC DNA]</scope>
    <source>
        <strain evidence="10 11">AF-68</strain>
    </source>
</reference>
<feature type="transmembrane region" description="Helical" evidence="6">
    <location>
        <begin position="327"/>
        <end position="348"/>
    </location>
</feature>
<evidence type="ECO:0000256" key="5">
    <source>
        <dbReference type="RuleBase" id="RU000320"/>
    </source>
</evidence>
<feature type="transmembrane region" description="Helical" evidence="6">
    <location>
        <begin position="563"/>
        <end position="583"/>
    </location>
</feature>
<dbReference type="Proteomes" id="UP000266178">
    <property type="component" value="Unassembled WGS sequence"/>
</dbReference>
<keyword evidence="11" id="KW-1185">Reference proteome</keyword>
<comment type="subcellular location">
    <subcellularLocation>
        <location evidence="1">Endomembrane system</location>
        <topology evidence="1">Multi-pass membrane protein</topology>
    </subcellularLocation>
    <subcellularLocation>
        <location evidence="5">Membrane</location>
        <topology evidence="5">Multi-pass membrane protein</topology>
    </subcellularLocation>
</comment>
<evidence type="ECO:0000259" key="8">
    <source>
        <dbReference type="Pfam" id="PF00662"/>
    </source>
</evidence>
<dbReference type="InterPro" id="IPR001750">
    <property type="entry name" value="ND/Mrp_TM"/>
</dbReference>
<feature type="transmembrane region" description="Helical" evidence="6">
    <location>
        <begin position="202"/>
        <end position="220"/>
    </location>
</feature>
<dbReference type="Pfam" id="PF00662">
    <property type="entry name" value="Proton_antipo_N"/>
    <property type="match status" value="1"/>
</dbReference>
<dbReference type="RefSeq" id="WP_119358248.1">
    <property type="nucleotide sequence ID" value="NZ_BJXM01000003.1"/>
</dbReference>
<evidence type="ECO:0000256" key="1">
    <source>
        <dbReference type="ARBA" id="ARBA00004127"/>
    </source>
</evidence>
<feature type="domain" description="NADH-Ubiquinone oxidoreductase (complex I) chain 5 N-terminal" evidence="8">
    <location>
        <begin position="68"/>
        <end position="110"/>
    </location>
</feature>
<evidence type="ECO:0000313" key="10">
    <source>
        <dbReference type="EMBL" id="RIH91311.1"/>
    </source>
</evidence>
<name>A0A399F9J9_9DEIN</name>
<dbReference type="NCBIfam" id="NF005141">
    <property type="entry name" value="PRK06590.1"/>
    <property type="match status" value="1"/>
</dbReference>
<feature type="transmembrane region" description="Helical" evidence="6">
    <location>
        <begin position="449"/>
        <end position="467"/>
    </location>
</feature>
<dbReference type="InterPro" id="IPR001516">
    <property type="entry name" value="Proton_antipo_N"/>
</dbReference>
<dbReference type="PANTHER" id="PTHR42829:SF2">
    <property type="entry name" value="NADH-UBIQUINONE OXIDOREDUCTASE CHAIN 5"/>
    <property type="match status" value="1"/>
</dbReference>
<feature type="transmembrane region" description="Helical" evidence="6">
    <location>
        <begin position="271"/>
        <end position="292"/>
    </location>
</feature>
<feature type="transmembrane region" description="Helical" evidence="6">
    <location>
        <begin position="241"/>
        <end position="259"/>
    </location>
</feature>
<feature type="transmembrane region" description="Helical" evidence="6">
    <location>
        <begin position="132"/>
        <end position="151"/>
    </location>
</feature>
<sequence>MQTTILLPLVIALPLLGFVLLGLFGRRLGELASGWLASLLVLASFLLGIFLLAGGGAQWAVADWLPGIPFSLRLDHLSGLMVMVVAGIGFLIHVYAIGYMHGDPGFSRFFSYFNFFIAAMLVLVLADSFPVMFIGWEGVGLASYLLIGFWYTDRVNADSARKAFIVNRIGDLGFLLGMGLLWAMFGTLSISGLREKIEASTLIFQALPAAAALLFIGAIGKSAQVPLMVWLPDAMAGPTPVSALIHAATMVTAGVYLLARASFLYVGAPEVSLWIVIIGAATAIYGALSAFGQTDIKRIVAYSTLSQLGFMFVAAGVGAYWVAIFHVMTHAFFKALLFMASGSVIHALGGEQDVRKMGGMWKYLPQTRWHGLIGALALGGMPLLSGFWSKDAILASSFAYSPLLWFIMLAVAFLTALYSMRWFVLVFMGEYRGKEHPHESPAVMTWPNHALSIGALFAGFVGLPAVIQQKNLLEPWLNANIVHEGAHELSAATEWGLILLSAVVALIGLYYGFRFFQQRVLPGWFTRFQTASLNSFYADQLYNTVLVNPMKSFAQFLFATDTGLLRGFGGLGGLVGGIGGWLAQLETGYLRFYVVGLIIAAVLLVGWGVLR</sequence>
<dbReference type="InterPro" id="IPR018393">
    <property type="entry name" value="NADHpl_OxRdtase_5_subgr"/>
</dbReference>
<dbReference type="GO" id="GO:0012505">
    <property type="term" value="C:endomembrane system"/>
    <property type="evidence" value="ECO:0007669"/>
    <property type="project" value="UniProtKB-SubCell"/>
</dbReference>
<feature type="transmembrane region" description="Helical" evidence="6">
    <location>
        <begin position="6"/>
        <end position="24"/>
    </location>
</feature>
<dbReference type="InterPro" id="IPR026442">
    <property type="entry name" value="IPTL_CTERM"/>
</dbReference>
<feature type="transmembrane region" description="Helical" evidence="6">
    <location>
        <begin position="369"/>
        <end position="388"/>
    </location>
</feature>
<evidence type="ECO:0000256" key="4">
    <source>
        <dbReference type="ARBA" id="ARBA00023136"/>
    </source>
</evidence>
<dbReference type="NCBIfam" id="TIGR01974">
    <property type="entry name" value="NDH_I_L"/>
    <property type="match status" value="1"/>
</dbReference>
<feature type="domain" description="IPTL-CTERM protein sorting" evidence="9">
    <location>
        <begin position="494"/>
        <end position="510"/>
    </location>
</feature>
<evidence type="ECO:0000256" key="2">
    <source>
        <dbReference type="ARBA" id="ARBA00022692"/>
    </source>
</evidence>
<dbReference type="AlphaFoldDB" id="A0A399F9J9"/>
<dbReference type="GO" id="GO:0016020">
    <property type="term" value="C:membrane"/>
    <property type="evidence" value="ECO:0007669"/>
    <property type="project" value="UniProtKB-SubCell"/>
</dbReference>
<dbReference type="EMBL" id="QWLB01000048">
    <property type="protein sequence ID" value="RIH91311.1"/>
    <property type="molecule type" value="Genomic_DNA"/>
</dbReference>
<feature type="transmembrane region" description="Helical" evidence="6">
    <location>
        <begin position="172"/>
        <end position="190"/>
    </location>
</feature>
<keyword evidence="3 6" id="KW-1133">Transmembrane helix</keyword>
<feature type="transmembrane region" description="Helical" evidence="6">
    <location>
        <begin position="109"/>
        <end position="126"/>
    </location>
</feature>
<evidence type="ECO:0000256" key="3">
    <source>
        <dbReference type="ARBA" id="ARBA00022989"/>
    </source>
</evidence>